<protein>
    <recommendedName>
        <fullName evidence="3">DUF4303 domain-containing protein</fullName>
    </recommendedName>
</protein>
<evidence type="ECO:0008006" key="3">
    <source>
        <dbReference type="Google" id="ProtNLM"/>
    </source>
</evidence>
<accession>A0ABT6AG14</accession>
<proteinExistence type="predicted"/>
<sequence length="190" mass="21413">MADRRKAHGYNNGERMMYWNDFEQNLQVEQTVFDLTRQSLASIAQSSLGDEKFHCFAFNVGAADGSIMLSLATQADRREGKLYPPEWDYEVVESDVPEIASLWRAGYAAVETAYAQQVEDFGDDFDALDAFEEGFLQSLRRVMVRLEQSNAFAVIGADDGLWTLVTQIDADTDEEERLLDAVRRGEDCSG</sequence>
<keyword evidence="2" id="KW-1185">Reference proteome</keyword>
<evidence type="ECO:0000313" key="2">
    <source>
        <dbReference type="Proteomes" id="UP001216674"/>
    </source>
</evidence>
<comment type="caution">
    <text evidence="1">The sequence shown here is derived from an EMBL/GenBank/DDBJ whole genome shotgun (WGS) entry which is preliminary data.</text>
</comment>
<evidence type="ECO:0000313" key="1">
    <source>
        <dbReference type="EMBL" id="MDF3831544.1"/>
    </source>
</evidence>
<organism evidence="1 2">
    <name type="scientific">Cupriavidus basilensis</name>
    <dbReference type="NCBI Taxonomy" id="68895"/>
    <lineage>
        <taxon>Bacteria</taxon>
        <taxon>Pseudomonadati</taxon>
        <taxon>Pseudomonadota</taxon>
        <taxon>Betaproteobacteria</taxon>
        <taxon>Burkholderiales</taxon>
        <taxon>Burkholderiaceae</taxon>
        <taxon>Cupriavidus</taxon>
    </lineage>
</organism>
<name>A0ABT6AG14_9BURK</name>
<dbReference type="EMBL" id="JARJLM010000014">
    <property type="protein sequence ID" value="MDF3831544.1"/>
    <property type="molecule type" value="Genomic_DNA"/>
</dbReference>
<gene>
    <name evidence="1" type="ORF">P3W85_01000</name>
</gene>
<reference evidence="1 2" key="1">
    <citation type="submission" date="2023-03" db="EMBL/GenBank/DDBJ databases">
        <title>Draft assemblies of triclosan tolerant bacteria isolated from returned activated sludge.</title>
        <authorList>
            <person name="Van Hamelsveld S."/>
        </authorList>
    </citation>
    <scope>NUCLEOTIDE SEQUENCE [LARGE SCALE GENOMIC DNA]</scope>
    <source>
        <strain evidence="1 2">GW210010_S58</strain>
    </source>
</reference>
<dbReference type="RefSeq" id="WP_276263394.1">
    <property type="nucleotide sequence ID" value="NZ_JARJLM010000014.1"/>
</dbReference>
<dbReference type="Proteomes" id="UP001216674">
    <property type="component" value="Unassembled WGS sequence"/>
</dbReference>